<dbReference type="KEGG" id="epa:110238395"/>
<dbReference type="InterPro" id="IPR019956">
    <property type="entry name" value="Ubiquitin_dom"/>
</dbReference>
<proteinExistence type="predicted"/>
<dbReference type="OrthoDB" id="428577at2759"/>
<dbReference type="PANTHER" id="PTHR10666">
    <property type="entry name" value="UBIQUITIN"/>
    <property type="match status" value="1"/>
</dbReference>
<dbReference type="PROSITE" id="PS00299">
    <property type="entry name" value="UBIQUITIN_1"/>
    <property type="match status" value="1"/>
</dbReference>
<dbReference type="FunFam" id="3.10.20.90:FF:000160">
    <property type="entry name" value="Polyubiquitin-C"/>
    <property type="match status" value="3"/>
</dbReference>
<dbReference type="InterPro" id="IPR029071">
    <property type="entry name" value="Ubiquitin-like_domsf"/>
</dbReference>
<keyword evidence="3" id="KW-1185">Reference proteome</keyword>
<dbReference type="Pfam" id="PF18738">
    <property type="entry name" value="HEPN_DZIP3"/>
    <property type="match status" value="1"/>
</dbReference>
<dbReference type="SUPFAM" id="SSF54236">
    <property type="entry name" value="Ubiquitin-like"/>
    <property type="match status" value="3"/>
</dbReference>
<evidence type="ECO:0000313" key="2">
    <source>
        <dbReference type="EnsemblMetazoa" id="XP_020899727.1"/>
    </source>
</evidence>
<dbReference type="Gene3D" id="3.10.20.90">
    <property type="entry name" value="Phosphatidylinositol 3-kinase Catalytic Subunit, Chain A, domain 1"/>
    <property type="match status" value="3"/>
</dbReference>
<evidence type="ECO:0000313" key="3">
    <source>
        <dbReference type="Proteomes" id="UP000887567"/>
    </source>
</evidence>
<organism evidence="2 3">
    <name type="scientific">Exaiptasia diaphana</name>
    <name type="common">Tropical sea anemone</name>
    <name type="synonym">Aiptasia pulchella</name>
    <dbReference type="NCBI Taxonomy" id="2652724"/>
    <lineage>
        <taxon>Eukaryota</taxon>
        <taxon>Metazoa</taxon>
        <taxon>Cnidaria</taxon>
        <taxon>Anthozoa</taxon>
        <taxon>Hexacorallia</taxon>
        <taxon>Actiniaria</taxon>
        <taxon>Aiptasiidae</taxon>
        <taxon>Exaiptasia</taxon>
    </lineage>
</organism>
<dbReference type="InterPro" id="IPR050158">
    <property type="entry name" value="Ubiquitin_ubiquitin-like"/>
</dbReference>
<feature type="domain" description="Ubiquitin-like" evidence="1">
    <location>
        <begin position="404"/>
        <end position="479"/>
    </location>
</feature>
<dbReference type="AlphaFoldDB" id="A0A913X6I6"/>
<feature type="domain" description="Ubiquitin-like" evidence="1">
    <location>
        <begin position="254"/>
        <end position="325"/>
    </location>
</feature>
<dbReference type="InterPro" id="IPR019954">
    <property type="entry name" value="Ubiquitin_CS"/>
</dbReference>
<name>A0A913X6I6_EXADI</name>
<feature type="domain" description="Ubiquitin-like" evidence="1">
    <location>
        <begin position="328"/>
        <end position="402"/>
    </location>
</feature>
<dbReference type="SMART" id="SM00213">
    <property type="entry name" value="UBQ"/>
    <property type="match status" value="3"/>
</dbReference>
<dbReference type="GeneID" id="110238395"/>
<dbReference type="PROSITE" id="PS50053">
    <property type="entry name" value="UBIQUITIN_2"/>
    <property type="match status" value="3"/>
</dbReference>
<reference evidence="2" key="1">
    <citation type="submission" date="2022-11" db="UniProtKB">
        <authorList>
            <consortium name="EnsemblMetazoa"/>
        </authorList>
    </citation>
    <scope>IDENTIFICATION</scope>
</reference>
<protein>
    <recommendedName>
        <fullName evidence="1">Ubiquitin-like domain-containing protein</fullName>
    </recommendedName>
</protein>
<dbReference type="Proteomes" id="UP000887567">
    <property type="component" value="Unplaced"/>
</dbReference>
<dbReference type="PRINTS" id="PR00348">
    <property type="entry name" value="UBIQUITIN"/>
</dbReference>
<dbReference type="EnsemblMetazoa" id="XM_021044068.2">
    <property type="protein sequence ID" value="XP_020899727.1"/>
    <property type="gene ID" value="LOC110238395"/>
</dbReference>
<dbReference type="RefSeq" id="XP_020899727.1">
    <property type="nucleotide sequence ID" value="XM_021044068.2"/>
</dbReference>
<dbReference type="InterPro" id="IPR041249">
    <property type="entry name" value="HEPN_DZIP3"/>
</dbReference>
<dbReference type="InterPro" id="IPR000626">
    <property type="entry name" value="Ubiquitin-like_dom"/>
</dbReference>
<dbReference type="Pfam" id="PF00240">
    <property type="entry name" value="ubiquitin"/>
    <property type="match status" value="3"/>
</dbReference>
<sequence>MATGWSKITTENNNFARLCKLLIDGGTHVLREVFDARHPPHDLNRHLTDPAIYSILSDLYHKRKILKADQWDKLYPSIGTVTSQSFDITLLSLLLRHTSFLPTPANGWDKEPASTSINPEDDIVRIRLFRNKLIHVPGAALSDADFTKYWDDISAVIIRLCCGDKAVIKAGIGKLSESFQQSLKPHELESICRAFFNEMPMFAKLINSRGKDLQEDHLCAPSNEDIQKKPSALSLMLNRMKIFAKTFWNKNDTMLIFVKRMTGKTIILKVEPSETIENVKTMVQNKEGVPPDQQRLLFEGKQLEDGRTLSEYNIQKMSTLHLVLRGGIHIFVRSLERTITLEVEPSSIIEGIKAEIHVEEGIAPDQQRLIFQGKQLEDGKSLSDYSIEKESTLQLALRLRGGRMQIFVKTMTGKIITLDVELSNTIEDIKSKIQDREGIPPDQQLLIFTGKKLEDGRTLSDYNIEEESYLFLLSVYHNGNCCIPPEYYIQYLQEWFDFEEDESEK</sequence>
<accession>A0A913X6I6</accession>
<evidence type="ECO:0000259" key="1">
    <source>
        <dbReference type="PROSITE" id="PS50053"/>
    </source>
</evidence>